<accession>A0A518EQ45</accession>
<organism evidence="2 3">
    <name type="scientific">Saltatorellus ferox</name>
    <dbReference type="NCBI Taxonomy" id="2528018"/>
    <lineage>
        <taxon>Bacteria</taxon>
        <taxon>Pseudomonadati</taxon>
        <taxon>Planctomycetota</taxon>
        <taxon>Planctomycetia</taxon>
        <taxon>Planctomycetia incertae sedis</taxon>
        <taxon>Saltatorellus</taxon>
    </lineage>
</organism>
<dbReference type="PANTHER" id="PTHR35340:SF5">
    <property type="entry name" value="ASST-DOMAIN-CONTAINING PROTEIN"/>
    <property type="match status" value="1"/>
</dbReference>
<protein>
    <recommendedName>
        <fullName evidence="4">Arylsulfotransferase (ASST)</fullName>
    </recommendedName>
</protein>
<dbReference type="Pfam" id="PF14269">
    <property type="entry name" value="Arylsulfotran_2"/>
    <property type="match status" value="1"/>
</dbReference>
<sequence length="446" mass="48359">MRDGLRLNPGLPVRKPIQVSAAAISIAVALACSSGCGGDPAPPSSREPGDASPEGAKLGRRAAQTIGVPDELRALGYGGWNDVEAAETSLASGVVRWDPKRCAPADRVWADDRSKIHVMSPGGRSHRTLHVPDHGQVEFARSLEGGRFVTLSVDEGVTLLEPDGTVVWQVAAPCHHEITVAPRPGDEPGGRLFAVALHHAYDFRGRRVRFDEVAYLEEATGRFTEDPAWPSWSTWEHREALERAVGGDPHPLSKPAAHASEASGRTEATYDYFHLNGIDFARSTAAEEEAGSGMTMVVCLRNVSLIAGVSVPGGGLEWSLGPALLDWPHAPSILAGPSGGHRLMVFDNGTHRGWSRVIEIDVDDRAILWEWRGPAGRPLWSRVRGFAERLAGGNVLVTESEEGRAYEIDVAGNVIWEFLNPEMRETETGAQRRRIYRMSGARVNPR</sequence>
<dbReference type="SUPFAM" id="SSF63829">
    <property type="entry name" value="Calcium-dependent phosphotriesterase"/>
    <property type="match status" value="1"/>
</dbReference>
<evidence type="ECO:0000313" key="3">
    <source>
        <dbReference type="Proteomes" id="UP000320390"/>
    </source>
</evidence>
<dbReference type="PANTHER" id="PTHR35340">
    <property type="entry name" value="PQQ ENZYME REPEAT PROTEIN-RELATED"/>
    <property type="match status" value="1"/>
</dbReference>
<dbReference type="Proteomes" id="UP000320390">
    <property type="component" value="Chromosome"/>
</dbReference>
<dbReference type="AlphaFoldDB" id="A0A518EQ45"/>
<proteinExistence type="predicted"/>
<evidence type="ECO:0008006" key="4">
    <source>
        <dbReference type="Google" id="ProtNLM"/>
    </source>
</evidence>
<evidence type="ECO:0000313" key="2">
    <source>
        <dbReference type="EMBL" id="QDV06209.1"/>
    </source>
</evidence>
<dbReference type="PROSITE" id="PS51257">
    <property type="entry name" value="PROKAR_LIPOPROTEIN"/>
    <property type="match status" value="1"/>
</dbReference>
<dbReference type="InterPro" id="IPR053143">
    <property type="entry name" value="Arylsulfate_ST"/>
</dbReference>
<name>A0A518EQ45_9BACT</name>
<reference evidence="2 3" key="1">
    <citation type="submission" date="2019-02" db="EMBL/GenBank/DDBJ databases">
        <title>Deep-cultivation of Planctomycetes and their phenomic and genomic characterization uncovers novel biology.</title>
        <authorList>
            <person name="Wiegand S."/>
            <person name="Jogler M."/>
            <person name="Boedeker C."/>
            <person name="Pinto D."/>
            <person name="Vollmers J."/>
            <person name="Rivas-Marin E."/>
            <person name="Kohn T."/>
            <person name="Peeters S.H."/>
            <person name="Heuer A."/>
            <person name="Rast P."/>
            <person name="Oberbeckmann S."/>
            <person name="Bunk B."/>
            <person name="Jeske O."/>
            <person name="Meyerdierks A."/>
            <person name="Storesund J.E."/>
            <person name="Kallscheuer N."/>
            <person name="Luecker S."/>
            <person name="Lage O.M."/>
            <person name="Pohl T."/>
            <person name="Merkel B.J."/>
            <person name="Hornburger P."/>
            <person name="Mueller R.-W."/>
            <person name="Bruemmer F."/>
            <person name="Labrenz M."/>
            <person name="Spormann A.M."/>
            <person name="Op den Camp H."/>
            <person name="Overmann J."/>
            <person name="Amann R."/>
            <person name="Jetten M.S.M."/>
            <person name="Mascher T."/>
            <person name="Medema M.H."/>
            <person name="Devos D.P."/>
            <person name="Kaster A.-K."/>
            <person name="Ovreas L."/>
            <person name="Rohde M."/>
            <person name="Galperin M.Y."/>
            <person name="Jogler C."/>
        </authorList>
    </citation>
    <scope>NUCLEOTIDE SEQUENCE [LARGE SCALE GENOMIC DNA]</scope>
    <source>
        <strain evidence="2 3">Poly30</strain>
    </source>
</reference>
<feature type="region of interest" description="Disordered" evidence="1">
    <location>
        <begin position="36"/>
        <end position="63"/>
    </location>
</feature>
<evidence type="ECO:0000256" key="1">
    <source>
        <dbReference type="SAM" id="MobiDB-lite"/>
    </source>
</evidence>
<keyword evidence="3" id="KW-1185">Reference proteome</keyword>
<dbReference type="EMBL" id="CP036434">
    <property type="protein sequence ID" value="QDV06209.1"/>
    <property type="molecule type" value="Genomic_DNA"/>
</dbReference>
<dbReference type="InterPro" id="IPR039535">
    <property type="entry name" value="ASST-like"/>
</dbReference>
<gene>
    <name evidence="2" type="ORF">Poly30_17160</name>
</gene>